<dbReference type="SUPFAM" id="SSF48076">
    <property type="entry name" value="LigA subunit of an aromatic-ring-opening dioxygenase LigAB"/>
    <property type="match status" value="1"/>
</dbReference>
<reference evidence="2" key="1">
    <citation type="submission" date="2018-05" db="EMBL/GenBank/DDBJ databases">
        <authorList>
            <person name="Lanie J.A."/>
            <person name="Ng W.-L."/>
            <person name="Kazmierczak K.M."/>
            <person name="Andrzejewski T.M."/>
            <person name="Davidsen T.M."/>
            <person name="Wayne K.J."/>
            <person name="Tettelin H."/>
            <person name="Glass J.I."/>
            <person name="Rusch D."/>
            <person name="Podicherti R."/>
            <person name="Tsui H.-C.T."/>
            <person name="Winkler M.E."/>
        </authorList>
    </citation>
    <scope>NUCLEOTIDE SEQUENCE</scope>
</reference>
<evidence type="ECO:0000313" key="2">
    <source>
        <dbReference type="EMBL" id="SUZ72399.1"/>
    </source>
</evidence>
<sequence>VSLYYVQKFLFELNRDEGFQARYANDRRGALDGFDLTDEEERALIEPDIGLLFHLGVNGQILMHFAALHSIEWQDYLQRMRDGLISHGPVREGVYAVTGYEGVDAHSERLGQTSNTERGN</sequence>
<proteinExistence type="predicted"/>
<dbReference type="Pfam" id="PF07746">
    <property type="entry name" value="LigA"/>
    <property type="match status" value="1"/>
</dbReference>
<gene>
    <name evidence="2" type="ORF">METZ01_LOCUS25253</name>
</gene>
<feature type="non-terminal residue" evidence="2">
    <location>
        <position position="1"/>
    </location>
</feature>
<dbReference type="Gene3D" id="1.10.700.10">
    <property type="entry name" value="Dioxygenase LigAB, LigA subunit"/>
    <property type="match status" value="1"/>
</dbReference>
<name>A0A381Q278_9ZZZZ</name>
<dbReference type="InterPro" id="IPR036622">
    <property type="entry name" value="LigA_sf"/>
</dbReference>
<dbReference type="CDD" id="cd07321">
    <property type="entry name" value="Extradiol_Dioxygenase_3A_like"/>
    <property type="match status" value="1"/>
</dbReference>
<dbReference type="AlphaFoldDB" id="A0A381Q278"/>
<feature type="domain" description="Extradiol ring-cleavage dioxygenase LigAB LigA subunit" evidence="1">
    <location>
        <begin position="7"/>
        <end position="81"/>
    </location>
</feature>
<dbReference type="InterPro" id="IPR011986">
    <property type="entry name" value="Xdiol_dOase_LigA"/>
</dbReference>
<organism evidence="2">
    <name type="scientific">marine metagenome</name>
    <dbReference type="NCBI Taxonomy" id="408172"/>
    <lineage>
        <taxon>unclassified sequences</taxon>
        <taxon>metagenomes</taxon>
        <taxon>ecological metagenomes</taxon>
    </lineage>
</organism>
<protein>
    <recommendedName>
        <fullName evidence="1">Extradiol ring-cleavage dioxygenase LigAB LigA subunit domain-containing protein</fullName>
    </recommendedName>
</protein>
<dbReference type="EMBL" id="UINC01001150">
    <property type="protein sequence ID" value="SUZ72399.1"/>
    <property type="molecule type" value="Genomic_DNA"/>
</dbReference>
<accession>A0A381Q278</accession>
<evidence type="ECO:0000259" key="1">
    <source>
        <dbReference type="Pfam" id="PF07746"/>
    </source>
</evidence>